<sequence length="134" mass="14995">MVKMDPEVIETLEKQWPIPLATASSEGKPNVVFMGILKIKDEETLVFADNFFNKTAANLAENPFASVVCWTKDPRRSFQIKGTVTFAEEGPIFEEMAEAVRARKPDLQMRRAVIFKVEEVYEANSGPSAGDRIA</sequence>
<dbReference type="EMBL" id="JARFPK010000018">
    <property type="protein sequence ID" value="MDF0590756.1"/>
    <property type="molecule type" value="Genomic_DNA"/>
</dbReference>
<dbReference type="Gene3D" id="2.30.110.10">
    <property type="entry name" value="Electron Transport, Fmn-binding Protein, Chain A"/>
    <property type="match status" value="1"/>
</dbReference>
<feature type="domain" description="Pyridoxamine 5'-phosphate oxidase N-terminal" evidence="1">
    <location>
        <begin position="4"/>
        <end position="122"/>
    </location>
</feature>
<proteinExistence type="predicted"/>
<evidence type="ECO:0000313" key="3">
    <source>
        <dbReference type="Proteomes" id="UP001220010"/>
    </source>
</evidence>
<organism evidence="2 3">
    <name type="scientific">Candidatus Methanocrinis natronophilus</name>
    <dbReference type="NCBI Taxonomy" id="3033396"/>
    <lineage>
        <taxon>Archaea</taxon>
        <taxon>Methanobacteriati</taxon>
        <taxon>Methanobacteriota</taxon>
        <taxon>Stenosarchaea group</taxon>
        <taxon>Methanomicrobia</taxon>
        <taxon>Methanotrichales</taxon>
        <taxon>Methanotrichaceae</taxon>
        <taxon>Methanocrinis</taxon>
    </lineage>
</organism>
<accession>A0ABT5X7V0</accession>
<dbReference type="InterPro" id="IPR012349">
    <property type="entry name" value="Split_barrel_FMN-bd"/>
</dbReference>
<dbReference type="PANTHER" id="PTHR40660:SF1">
    <property type="entry name" value="5'-PHOSPHATE OXIDASE PUTATIVE DOMAIN-CONTAINING PROTEIN-RELATED"/>
    <property type="match status" value="1"/>
</dbReference>
<protein>
    <submittedName>
        <fullName evidence="2">Pyridoxamine 5'-phosphate oxidase family protein</fullName>
    </submittedName>
</protein>
<dbReference type="Proteomes" id="UP001220010">
    <property type="component" value="Unassembled WGS sequence"/>
</dbReference>
<evidence type="ECO:0000259" key="1">
    <source>
        <dbReference type="Pfam" id="PF01243"/>
    </source>
</evidence>
<evidence type="ECO:0000313" key="2">
    <source>
        <dbReference type="EMBL" id="MDF0590756.1"/>
    </source>
</evidence>
<dbReference type="InterPro" id="IPR011576">
    <property type="entry name" value="Pyridox_Oxase_N"/>
</dbReference>
<name>A0ABT5X7V0_9EURY</name>
<dbReference type="Pfam" id="PF01243">
    <property type="entry name" value="PNPOx_N"/>
    <property type="match status" value="1"/>
</dbReference>
<keyword evidence="3" id="KW-1185">Reference proteome</keyword>
<dbReference type="RefSeq" id="WP_316966500.1">
    <property type="nucleotide sequence ID" value="NZ_JARFPK010000018.1"/>
</dbReference>
<reference evidence="2 3" key="1">
    <citation type="submission" date="2023-03" db="EMBL/GenBank/DDBJ databases">
        <title>WGS of Methanotrichaceae archaeon Mx.</title>
        <authorList>
            <person name="Sorokin D.Y."/>
            <person name="Merkel A.Y."/>
        </authorList>
    </citation>
    <scope>NUCLEOTIDE SEQUENCE [LARGE SCALE GENOMIC DNA]</scope>
    <source>
        <strain evidence="2 3">Mx</strain>
    </source>
</reference>
<dbReference type="SUPFAM" id="SSF50475">
    <property type="entry name" value="FMN-binding split barrel"/>
    <property type="match status" value="1"/>
</dbReference>
<comment type="caution">
    <text evidence="2">The sequence shown here is derived from an EMBL/GenBank/DDBJ whole genome shotgun (WGS) entry which is preliminary data.</text>
</comment>
<dbReference type="PANTHER" id="PTHR40660">
    <property type="entry name" value="5'-PHOSPHATE OXIDASE PUTATIVE DOMAIN-CONTAINING PROTEIN-RELATED"/>
    <property type="match status" value="1"/>
</dbReference>
<gene>
    <name evidence="2" type="ORF">P0O15_06170</name>
</gene>